<comment type="caution">
    <text evidence="2">The sequence shown here is derived from an EMBL/GenBank/DDBJ whole genome shotgun (WGS) entry which is preliminary data.</text>
</comment>
<feature type="transmembrane region" description="Helical" evidence="1">
    <location>
        <begin position="139"/>
        <end position="156"/>
    </location>
</feature>
<evidence type="ECO:0000256" key="1">
    <source>
        <dbReference type="SAM" id="Phobius"/>
    </source>
</evidence>
<dbReference type="RefSeq" id="WP_149839395.1">
    <property type="nucleotide sequence ID" value="NZ_VUOC01000003.1"/>
</dbReference>
<protein>
    <submittedName>
        <fullName evidence="2">DUF2214 family protein</fullName>
    </submittedName>
</protein>
<name>A0A5B2VUX1_9BACT</name>
<feature type="transmembrane region" description="Helical" evidence="1">
    <location>
        <begin position="91"/>
        <end position="112"/>
    </location>
</feature>
<keyword evidence="1" id="KW-0472">Membrane</keyword>
<organism evidence="2 3">
    <name type="scientific">Chitinophaga agrisoli</name>
    <dbReference type="NCBI Taxonomy" id="2607653"/>
    <lineage>
        <taxon>Bacteria</taxon>
        <taxon>Pseudomonadati</taxon>
        <taxon>Bacteroidota</taxon>
        <taxon>Chitinophagia</taxon>
        <taxon>Chitinophagales</taxon>
        <taxon>Chitinophagaceae</taxon>
        <taxon>Chitinophaga</taxon>
    </lineage>
</organism>
<accession>A0A5B2VUX1</accession>
<feature type="transmembrane region" description="Helical" evidence="1">
    <location>
        <begin position="60"/>
        <end position="79"/>
    </location>
</feature>
<evidence type="ECO:0000313" key="3">
    <source>
        <dbReference type="Proteomes" id="UP000324611"/>
    </source>
</evidence>
<dbReference type="Proteomes" id="UP000324611">
    <property type="component" value="Unassembled WGS sequence"/>
</dbReference>
<reference evidence="2 3" key="2">
    <citation type="submission" date="2019-09" db="EMBL/GenBank/DDBJ databases">
        <authorList>
            <person name="Jin C."/>
        </authorList>
    </citation>
    <scope>NUCLEOTIDE SEQUENCE [LARGE SCALE GENOMIC DNA]</scope>
    <source>
        <strain evidence="2 3">BN140078</strain>
    </source>
</reference>
<sequence>MTKTEILLRLLLTLHITGLVVMAGATLIDYITFRTFWDFADHGNSRSSLGLLPLMAKYGALVRTGAGILFISGIAMFMIKNSWWEQPWFKVKLVLVAILILHGILVGNRTGINFRKMVVDNSPDFIQHVVNIRVTLNRFYLIQLALFFVIILVSVLRSGRGS</sequence>
<feature type="transmembrane region" description="Helical" evidence="1">
    <location>
        <begin position="7"/>
        <end position="28"/>
    </location>
</feature>
<reference evidence="2 3" key="1">
    <citation type="submission" date="2019-09" db="EMBL/GenBank/DDBJ databases">
        <title>Chitinophaga ginsengihumi sp. nov., isolated from soil of ginseng rhizosphere.</title>
        <authorList>
            <person name="Lee J."/>
        </authorList>
    </citation>
    <scope>NUCLEOTIDE SEQUENCE [LARGE SCALE GENOMIC DNA]</scope>
    <source>
        <strain evidence="2 3">BN140078</strain>
    </source>
</reference>
<keyword evidence="3" id="KW-1185">Reference proteome</keyword>
<gene>
    <name evidence="2" type="ORF">F0L74_18690</name>
</gene>
<dbReference type="AlphaFoldDB" id="A0A5B2VUX1"/>
<keyword evidence="1" id="KW-0812">Transmembrane</keyword>
<evidence type="ECO:0000313" key="2">
    <source>
        <dbReference type="EMBL" id="KAA2241889.1"/>
    </source>
</evidence>
<proteinExistence type="predicted"/>
<keyword evidence="1" id="KW-1133">Transmembrane helix</keyword>
<dbReference type="EMBL" id="VUOC01000003">
    <property type="protein sequence ID" value="KAA2241889.1"/>
    <property type="molecule type" value="Genomic_DNA"/>
</dbReference>